<feature type="compositionally biased region" description="Basic and acidic residues" evidence="1">
    <location>
        <begin position="250"/>
        <end position="274"/>
    </location>
</feature>
<dbReference type="AlphaFoldDB" id="A0A934Q7P8"/>
<dbReference type="Pfam" id="PF09348">
    <property type="entry name" value="DUF1990"/>
    <property type="match status" value="1"/>
</dbReference>
<evidence type="ECO:0000259" key="2">
    <source>
        <dbReference type="Pfam" id="PF09348"/>
    </source>
</evidence>
<organism evidence="3 4">
    <name type="scientific">Leucobacter chromiisoli</name>
    <dbReference type="NCBI Taxonomy" id="2796471"/>
    <lineage>
        <taxon>Bacteria</taxon>
        <taxon>Bacillati</taxon>
        <taxon>Actinomycetota</taxon>
        <taxon>Actinomycetes</taxon>
        <taxon>Micrococcales</taxon>
        <taxon>Microbacteriaceae</taxon>
        <taxon>Leucobacter</taxon>
    </lineage>
</organism>
<comment type="caution">
    <text evidence="3">The sequence shown here is derived from an EMBL/GenBank/DDBJ whole genome shotgun (WGS) entry which is preliminary data.</text>
</comment>
<sequence>MPASYAAVGASKAPDLLRFPPEGMTPFEETLRLGSGQERFITASSLLMTWGAQRGAGYEVSEIVRGEGERYAGVVFDADGRPEPAPEAEDQFGPDGEPYLTAGTTAKLRHEKEREPRAVMVVYTVDEPRRVGFAWGTSDEEGVVGEELLTVEHREDDTVWAVARGFLTVPNGGLLGIKGRSLLKTAIASVKDQLRSLAPGAGPGESPQGAETHDEHLAETRDEHLAEARDAHLAEIRDAQDVEDPGTDVRGVDDRDAGADVHDADAHGADERDR</sequence>
<feature type="compositionally biased region" description="Basic and acidic residues" evidence="1">
    <location>
        <begin position="211"/>
        <end position="240"/>
    </location>
</feature>
<dbReference type="InterPro" id="IPR018960">
    <property type="entry name" value="DUF1990"/>
</dbReference>
<reference evidence="3" key="1">
    <citation type="submission" date="2020-12" db="EMBL/GenBank/DDBJ databases">
        <title>Leucobacter sp. CAS1, isolated from Chromium sludge.</title>
        <authorList>
            <person name="Xu Z."/>
        </authorList>
    </citation>
    <scope>NUCLEOTIDE SEQUENCE</scope>
    <source>
        <strain evidence="3">CSA1</strain>
    </source>
</reference>
<evidence type="ECO:0000313" key="3">
    <source>
        <dbReference type="EMBL" id="MBK0418194.1"/>
    </source>
</evidence>
<gene>
    <name evidence="3" type="ORF">JD276_04015</name>
</gene>
<evidence type="ECO:0000256" key="1">
    <source>
        <dbReference type="SAM" id="MobiDB-lite"/>
    </source>
</evidence>
<evidence type="ECO:0000313" key="4">
    <source>
        <dbReference type="Proteomes" id="UP000608530"/>
    </source>
</evidence>
<feature type="region of interest" description="Disordered" evidence="1">
    <location>
        <begin position="196"/>
        <end position="274"/>
    </location>
</feature>
<feature type="domain" description="DUF1990" evidence="2">
    <location>
        <begin position="118"/>
        <end position="166"/>
    </location>
</feature>
<dbReference type="EMBL" id="JAEHOH010000005">
    <property type="protein sequence ID" value="MBK0418194.1"/>
    <property type="molecule type" value="Genomic_DNA"/>
</dbReference>
<proteinExistence type="predicted"/>
<accession>A0A934Q7P8</accession>
<protein>
    <submittedName>
        <fullName evidence="3">DUF1990 family protein</fullName>
    </submittedName>
</protein>
<keyword evidence="4" id="KW-1185">Reference proteome</keyword>
<feature type="region of interest" description="Disordered" evidence="1">
    <location>
        <begin position="79"/>
        <end position="98"/>
    </location>
</feature>
<dbReference type="Proteomes" id="UP000608530">
    <property type="component" value="Unassembled WGS sequence"/>
</dbReference>
<name>A0A934Q7P8_9MICO</name>